<proteinExistence type="predicted"/>
<sequence length="229" mass="24890">MANADSITIEGSPSQSSLPQHLLDLSLSHRPAPLIVHKDSHKIRKQSRLSSCGKRFVGNLWESPWSGVVEKEEGKNESHLTSAAAFLEGGIQVACDDSCSICLDDFCDSDPGTSRVIRGGRRITTLGSETSGGSVYVMNLKEPLEYGLEVAMLSRRIDEISRFKSTVWTADFNSNKHQVVIGTNIGAALAHIESGKKHGYVVPRGNNVLCGLRNGGIVTVDRRHKPQNL</sequence>
<accession>A0ACB9BG14</accession>
<reference evidence="2" key="1">
    <citation type="journal article" date="2022" name="Mol. Ecol. Resour.">
        <title>The genomes of chicory, endive, great burdock and yacon provide insights into Asteraceae palaeo-polyploidization history and plant inulin production.</title>
        <authorList>
            <person name="Fan W."/>
            <person name="Wang S."/>
            <person name="Wang H."/>
            <person name="Wang A."/>
            <person name="Jiang F."/>
            <person name="Liu H."/>
            <person name="Zhao H."/>
            <person name="Xu D."/>
            <person name="Zhang Y."/>
        </authorList>
    </citation>
    <scope>NUCLEOTIDE SEQUENCE [LARGE SCALE GENOMIC DNA]</scope>
    <source>
        <strain evidence="2">cv. Punajuju</strain>
    </source>
</reference>
<evidence type="ECO:0000313" key="1">
    <source>
        <dbReference type="EMBL" id="KAI3721469.1"/>
    </source>
</evidence>
<organism evidence="1 2">
    <name type="scientific">Cichorium intybus</name>
    <name type="common">Chicory</name>
    <dbReference type="NCBI Taxonomy" id="13427"/>
    <lineage>
        <taxon>Eukaryota</taxon>
        <taxon>Viridiplantae</taxon>
        <taxon>Streptophyta</taxon>
        <taxon>Embryophyta</taxon>
        <taxon>Tracheophyta</taxon>
        <taxon>Spermatophyta</taxon>
        <taxon>Magnoliopsida</taxon>
        <taxon>eudicotyledons</taxon>
        <taxon>Gunneridae</taxon>
        <taxon>Pentapetalae</taxon>
        <taxon>asterids</taxon>
        <taxon>campanulids</taxon>
        <taxon>Asterales</taxon>
        <taxon>Asteraceae</taxon>
        <taxon>Cichorioideae</taxon>
        <taxon>Cichorieae</taxon>
        <taxon>Cichoriinae</taxon>
        <taxon>Cichorium</taxon>
    </lineage>
</organism>
<evidence type="ECO:0000313" key="2">
    <source>
        <dbReference type="Proteomes" id="UP001055811"/>
    </source>
</evidence>
<dbReference type="Proteomes" id="UP001055811">
    <property type="component" value="Linkage Group LG06"/>
</dbReference>
<dbReference type="EMBL" id="CM042014">
    <property type="protein sequence ID" value="KAI3721469.1"/>
    <property type="molecule type" value="Genomic_DNA"/>
</dbReference>
<comment type="caution">
    <text evidence="1">The sequence shown here is derived from an EMBL/GenBank/DDBJ whole genome shotgun (WGS) entry which is preliminary data.</text>
</comment>
<gene>
    <name evidence="1" type="ORF">L2E82_32481</name>
</gene>
<reference evidence="1 2" key="2">
    <citation type="journal article" date="2022" name="Mol. Ecol. Resour.">
        <title>The genomes of chicory, endive, great burdock and yacon provide insights into Asteraceae paleo-polyploidization history and plant inulin production.</title>
        <authorList>
            <person name="Fan W."/>
            <person name="Wang S."/>
            <person name="Wang H."/>
            <person name="Wang A."/>
            <person name="Jiang F."/>
            <person name="Liu H."/>
            <person name="Zhao H."/>
            <person name="Xu D."/>
            <person name="Zhang Y."/>
        </authorList>
    </citation>
    <scope>NUCLEOTIDE SEQUENCE [LARGE SCALE GENOMIC DNA]</scope>
    <source>
        <strain evidence="2">cv. Punajuju</strain>
        <tissue evidence="1">Leaves</tissue>
    </source>
</reference>
<keyword evidence="2" id="KW-1185">Reference proteome</keyword>
<name>A0ACB9BG14_CICIN</name>
<protein>
    <submittedName>
        <fullName evidence="1">Uncharacterized protein</fullName>
    </submittedName>
</protein>